<reference evidence="4 5" key="1">
    <citation type="journal article" date="2014" name="Science">
        <title>Plant genetics. Early allopolyploid evolution in the post-Neolithic Brassica napus oilseed genome.</title>
        <authorList>
            <person name="Chalhoub B."/>
            <person name="Denoeud F."/>
            <person name="Liu S."/>
            <person name="Parkin I.A."/>
            <person name="Tang H."/>
            <person name="Wang X."/>
            <person name="Chiquet J."/>
            <person name="Belcram H."/>
            <person name="Tong C."/>
            <person name="Samans B."/>
            <person name="Correa M."/>
            <person name="Da Silva C."/>
            <person name="Just J."/>
            <person name="Falentin C."/>
            <person name="Koh C.S."/>
            <person name="Le Clainche I."/>
            <person name="Bernard M."/>
            <person name="Bento P."/>
            <person name="Noel B."/>
            <person name="Labadie K."/>
            <person name="Alberti A."/>
            <person name="Charles M."/>
            <person name="Arnaud D."/>
            <person name="Guo H."/>
            <person name="Daviaud C."/>
            <person name="Alamery S."/>
            <person name="Jabbari K."/>
            <person name="Zhao M."/>
            <person name="Edger P.P."/>
            <person name="Chelaifa H."/>
            <person name="Tack D."/>
            <person name="Lassalle G."/>
            <person name="Mestiri I."/>
            <person name="Schnel N."/>
            <person name="Le Paslier M.C."/>
            <person name="Fan G."/>
            <person name="Renault V."/>
            <person name="Bayer P.E."/>
            <person name="Golicz A.A."/>
            <person name="Manoli S."/>
            <person name="Lee T.H."/>
            <person name="Thi V.H."/>
            <person name="Chalabi S."/>
            <person name="Hu Q."/>
            <person name="Fan C."/>
            <person name="Tollenaere R."/>
            <person name="Lu Y."/>
            <person name="Battail C."/>
            <person name="Shen J."/>
            <person name="Sidebottom C.H."/>
            <person name="Wang X."/>
            <person name="Canaguier A."/>
            <person name="Chauveau A."/>
            <person name="Berard A."/>
            <person name="Deniot G."/>
            <person name="Guan M."/>
            <person name="Liu Z."/>
            <person name="Sun F."/>
            <person name="Lim Y.P."/>
            <person name="Lyons E."/>
            <person name="Town C.D."/>
            <person name="Bancroft I."/>
            <person name="Wang X."/>
            <person name="Meng J."/>
            <person name="Ma J."/>
            <person name="Pires J.C."/>
            <person name="King G.J."/>
            <person name="Brunel D."/>
            <person name="Delourme R."/>
            <person name="Renard M."/>
            <person name="Aury J.M."/>
            <person name="Adams K.L."/>
            <person name="Batley J."/>
            <person name="Snowdon R.J."/>
            <person name="Tost J."/>
            <person name="Edwards D."/>
            <person name="Zhou Y."/>
            <person name="Hua W."/>
            <person name="Sharpe A.G."/>
            <person name="Paterson A.H."/>
            <person name="Guan C."/>
            <person name="Wincker P."/>
        </authorList>
    </citation>
    <scope>NUCLEOTIDE SEQUENCE [LARGE SCALE GENOMIC DNA]</scope>
    <source>
        <strain evidence="5">cv. Darmor-bzh</strain>
    </source>
</reference>
<dbReference type="PANTHER" id="PTHR43272:SF70">
    <property type="entry name" value="LONG-CHAIN-FATTY-ACID--COA LIGASE"/>
    <property type="match status" value="1"/>
</dbReference>
<dbReference type="PaxDb" id="3708-A0A078JHT2"/>
<feature type="domain" description="AMP-dependent synthetase/ligase" evidence="3">
    <location>
        <begin position="24"/>
        <end position="165"/>
    </location>
</feature>
<dbReference type="GO" id="GO:0016020">
    <property type="term" value="C:membrane"/>
    <property type="evidence" value="ECO:0000318"/>
    <property type="project" value="GO_Central"/>
</dbReference>
<name>A0A078JHT2_BRANA</name>
<sequence>MHETIASFQWASGGVDFLLNLAEHEDLAALRPTVFSSVPRLYNRIYDGITNAVKSSGGMKERLFNAAYNSKKQALLNGKNASAIWDRLVFNKIKDKLGGRVRFMTSGASPMSPEVMEFMKICFGARVLEGYGMTETACVISGMDEGDNLIGHVGSPNPACGWKLLLLRLPLRVGPTNSVIHGFTPVGCANHYMPSLKAGFIVKVDHVVGQIHSVQGSGLTKETTRVVIRLLIDP</sequence>
<organism evidence="4 5">
    <name type="scientific">Brassica napus</name>
    <name type="common">Rape</name>
    <dbReference type="NCBI Taxonomy" id="3708"/>
    <lineage>
        <taxon>Eukaryota</taxon>
        <taxon>Viridiplantae</taxon>
        <taxon>Streptophyta</taxon>
        <taxon>Embryophyta</taxon>
        <taxon>Tracheophyta</taxon>
        <taxon>Spermatophyta</taxon>
        <taxon>Magnoliopsida</taxon>
        <taxon>eudicotyledons</taxon>
        <taxon>Gunneridae</taxon>
        <taxon>Pentapetalae</taxon>
        <taxon>rosids</taxon>
        <taxon>malvids</taxon>
        <taxon>Brassicales</taxon>
        <taxon>Brassicaceae</taxon>
        <taxon>Brassiceae</taxon>
        <taxon>Brassica</taxon>
    </lineage>
</organism>
<dbReference type="Gene3D" id="3.40.50.12780">
    <property type="entry name" value="N-terminal domain of ligase-like"/>
    <property type="match status" value="1"/>
</dbReference>
<evidence type="ECO:0000256" key="1">
    <source>
        <dbReference type="ARBA" id="ARBA00001946"/>
    </source>
</evidence>
<dbReference type="GO" id="GO:0004467">
    <property type="term" value="F:long-chain fatty acid-CoA ligase activity"/>
    <property type="evidence" value="ECO:0000318"/>
    <property type="project" value="GO_Central"/>
</dbReference>
<dbReference type="Pfam" id="PF00501">
    <property type="entry name" value="AMP-binding"/>
    <property type="match status" value="1"/>
</dbReference>
<keyword evidence="5" id="KW-1185">Reference proteome</keyword>
<gene>
    <name evidence="4" type="primary">BnaC07g50530D</name>
    <name evidence="4" type="ORF">GSBRNA2T00045469001</name>
</gene>
<dbReference type="InterPro" id="IPR000873">
    <property type="entry name" value="AMP-dep_synth/lig_dom"/>
</dbReference>
<dbReference type="PANTHER" id="PTHR43272">
    <property type="entry name" value="LONG-CHAIN-FATTY-ACID--COA LIGASE"/>
    <property type="match status" value="1"/>
</dbReference>
<protein>
    <submittedName>
        <fullName evidence="4">BnaC07g50530D protein</fullName>
    </submittedName>
</protein>
<accession>A0A078JHT2</accession>
<dbReference type="OMA" id="IASFQWA"/>
<evidence type="ECO:0000259" key="3">
    <source>
        <dbReference type="Pfam" id="PF00501"/>
    </source>
</evidence>
<proteinExistence type="predicted"/>
<comment type="pathway">
    <text evidence="2">Lipid metabolism; fatty acid metabolism.</text>
</comment>
<dbReference type="Gramene" id="CDY65251">
    <property type="protein sequence ID" value="CDY65251"/>
    <property type="gene ID" value="GSBRNA2T00045469001"/>
</dbReference>
<dbReference type="Proteomes" id="UP000028999">
    <property type="component" value="Unassembled WGS sequence"/>
</dbReference>
<dbReference type="EMBL" id="LK034706">
    <property type="protein sequence ID" value="CDY65251.1"/>
    <property type="molecule type" value="Genomic_DNA"/>
</dbReference>
<dbReference type="STRING" id="3708.A0A078JHT2"/>
<evidence type="ECO:0000256" key="2">
    <source>
        <dbReference type="ARBA" id="ARBA00004872"/>
    </source>
</evidence>
<evidence type="ECO:0000313" key="5">
    <source>
        <dbReference type="Proteomes" id="UP000028999"/>
    </source>
</evidence>
<dbReference type="AlphaFoldDB" id="A0A078JHT2"/>
<dbReference type="SUPFAM" id="SSF56801">
    <property type="entry name" value="Acetyl-CoA synthetase-like"/>
    <property type="match status" value="1"/>
</dbReference>
<dbReference type="GO" id="GO:0005783">
    <property type="term" value="C:endoplasmic reticulum"/>
    <property type="evidence" value="ECO:0000318"/>
    <property type="project" value="GO_Central"/>
</dbReference>
<dbReference type="InterPro" id="IPR042099">
    <property type="entry name" value="ANL_N_sf"/>
</dbReference>
<evidence type="ECO:0000313" key="4">
    <source>
        <dbReference type="EMBL" id="CDY65251.1"/>
    </source>
</evidence>
<comment type="cofactor">
    <cofactor evidence="1">
        <name>Mg(2+)</name>
        <dbReference type="ChEBI" id="CHEBI:18420"/>
    </cofactor>
</comment>